<dbReference type="InterPro" id="IPR002078">
    <property type="entry name" value="Sigma_54_int"/>
</dbReference>
<comment type="caution">
    <text evidence="6">The sequence shown here is derived from an EMBL/GenBank/DDBJ whole genome shotgun (WGS) entry which is preliminary data.</text>
</comment>
<dbReference type="Gene3D" id="3.40.50.300">
    <property type="entry name" value="P-loop containing nucleotide triphosphate hydrolases"/>
    <property type="match status" value="1"/>
</dbReference>
<dbReference type="Gene3D" id="1.10.10.60">
    <property type="entry name" value="Homeodomain-like"/>
    <property type="match status" value="1"/>
</dbReference>
<evidence type="ECO:0000256" key="2">
    <source>
        <dbReference type="ARBA" id="ARBA00022840"/>
    </source>
</evidence>
<dbReference type="PROSITE" id="PS50045">
    <property type="entry name" value="SIGMA54_INTERACT_4"/>
    <property type="match status" value="1"/>
</dbReference>
<dbReference type="Pfam" id="PF25601">
    <property type="entry name" value="AAA_lid_14"/>
    <property type="match status" value="1"/>
</dbReference>
<dbReference type="PANTHER" id="PTHR32071">
    <property type="entry name" value="TRANSCRIPTIONAL REGULATORY PROTEIN"/>
    <property type="match status" value="1"/>
</dbReference>
<dbReference type="SUPFAM" id="SSF46689">
    <property type="entry name" value="Homeodomain-like"/>
    <property type="match status" value="1"/>
</dbReference>
<dbReference type="PRINTS" id="PR01590">
    <property type="entry name" value="HTHFIS"/>
</dbReference>
<dbReference type="Pfam" id="PF06506">
    <property type="entry name" value="PrpR_N"/>
    <property type="match status" value="1"/>
</dbReference>
<evidence type="ECO:0000313" key="7">
    <source>
        <dbReference type="Proteomes" id="UP000037854"/>
    </source>
</evidence>
<dbReference type="InterPro" id="IPR027417">
    <property type="entry name" value="P-loop_NTPase"/>
</dbReference>
<sequence>MIKALFIAPYTGLAETVKKTNVPNDFDIDVEVANLEDAIDIAERAEKDKYDIIISRGGTASLIQEIVSIPVIHVDISGYDLLRVFTFIREMNEGVALVGFENITRGAGTLCNIMEYDVQVVTVKNSNDVSPTLEKLKNQGFTVVLGDTITIQEAEKIGLRGILITSGKEAIMDAYDEARRLYRLFKGVTRQVNEYHHILQSLPFPFVLVNNEKEILDKISSFDNELLQHNVLIPDVWKVVKRVLERGQDEWTEIEGESKGYVVQVFPVKEKLMAGIIVHSSFKLVKKSYQINHCPTRLPIIGDSRQAENLRSNLNKYALTDVPIMIVGEAGTGKSTIAQAIHFERFGQDHPIVFVWGNRLNDLEWEELNRTLFKMQKGTLLIKNIEELSKQTQYKLLDLLNQIPGKIKVISLVNYSLDSKVQQGKFLKELYEKLSNLPLHLVPLKERKGDIPTFIGYFLSDFHAESGNETLGMKKEAMDYLKQFDWPGNFTQLKNVINELSMTTSDLYIERNHVIDVLSHLETEDTVEEDVPSNQTLEEIEQEVIRKVLEEENHNQTKAAKRLGINRTTLWRKLNS</sequence>
<dbReference type="InterPro" id="IPR009057">
    <property type="entry name" value="Homeodomain-like_sf"/>
</dbReference>
<dbReference type="InterPro" id="IPR002197">
    <property type="entry name" value="HTH_Fis"/>
</dbReference>
<dbReference type="SUPFAM" id="SSF159800">
    <property type="entry name" value="PrpR receptor domain-like"/>
    <property type="match status" value="1"/>
</dbReference>
<reference evidence="6 7" key="1">
    <citation type="submission" date="2015-07" db="EMBL/GenBank/DDBJ databases">
        <title>High-quality draft genome sequence of Oceanobacillus caeni HM6, a bacillus isolated from a human feces.</title>
        <authorList>
            <person name="Kumar J."/>
            <person name="Verma M.K."/>
            <person name="Pandey R."/>
            <person name="Bhambi M."/>
            <person name="Chauhan N."/>
        </authorList>
    </citation>
    <scope>NUCLEOTIDE SEQUENCE [LARGE SCALE GENOMIC DNA]</scope>
    <source>
        <strain evidence="6 7">HM6</strain>
    </source>
</reference>
<evidence type="ECO:0000259" key="5">
    <source>
        <dbReference type="PROSITE" id="PS50045"/>
    </source>
</evidence>
<gene>
    <name evidence="6" type="ORF">AFL42_15735</name>
</gene>
<keyword evidence="1" id="KW-0547">Nucleotide-binding</keyword>
<dbReference type="InterPro" id="IPR058031">
    <property type="entry name" value="AAA_lid_NorR"/>
</dbReference>
<keyword evidence="7" id="KW-1185">Reference proteome</keyword>
<evidence type="ECO:0000256" key="1">
    <source>
        <dbReference type="ARBA" id="ARBA00022741"/>
    </source>
</evidence>
<dbReference type="EMBL" id="LGTK01000082">
    <property type="protein sequence ID" value="KPH71274.1"/>
    <property type="molecule type" value="Genomic_DNA"/>
</dbReference>
<dbReference type="RefSeq" id="WP_060669160.1">
    <property type="nucleotide sequence ID" value="NZ_JARTGE010000041.1"/>
</dbReference>
<protein>
    <recommendedName>
        <fullName evidence="5">Sigma-54 factor interaction domain-containing protein</fullName>
    </recommendedName>
</protein>
<dbReference type="Proteomes" id="UP000037854">
    <property type="component" value="Unassembled WGS sequence"/>
</dbReference>
<accession>A0ABR5MFW9</accession>
<dbReference type="Pfam" id="PF02954">
    <property type="entry name" value="HTH_8"/>
    <property type="match status" value="1"/>
</dbReference>
<evidence type="ECO:0000256" key="3">
    <source>
        <dbReference type="ARBA" id="ARBA00023015"/>
    </source>
</evidence>
<dbReference type="CDD" id="cd00009">
    <property type="entry name" value="AAA"/>
    <property type="match status" value="1"/>
</dbReference>
<dbReference type="SUPFAM" id="SSF52540">
    <property type="entry name" value="P-loop containing nucleoside triphosphate hydrolases"/>
    <property type="match status" value="1"/>
</dbReference>
<dbReference type="Gene3D" id="3.40.50.2300">
    <property type="match status" value="1"/>
</dbReference>
<dbReference type="Gene3D" id="3.40.50.10660">
    <property type="entry name" value="PrpR receptor domain-like"/>
    <property type="match status" value="1"/>
</dbReference>
<evidence type="ECO:0000256" key="4">
    <source>
        <dbReference type="ARBA" id="ARBA00023163"/>
    </source>
</evidence>
<dbReference type="Gene3D" id="1.10.8.60">
    <property type="match status" value="1"/>
</dbReference>
<keyword evidence="4" id="KW-0804">Transcription</keyword>
<proteinExistence type="predicted"/>
<feature type="domain" description="Sigma-54 factor interaction" evidence="5">
    <location>
        <begin position="300"/>
        <end position="502"/>
    </location>
</feature>
<dbReference type="Pfam" id="PF14532">
    <property type="entry name" value="Sigma54_activ_2"/>
    <property type="match status" value="1"/>
</dbReference>
<organism evidence="6 7">
    <name type="scientific">Oceanobacillus caeni</name>
    <dbReference type="NCBI Taxonomy" id="405946"/>
    <lineage>
        <taxon>Bacteria</taxon>
        <taxon>Bacillati</taxon>
        <taxon>Bacillota</taxon>
        <taxon>Bacilli</taxon>
        <taxon>Bacillales</taxon>
        <taxon>Bacillaceae</taxon>
        <taxon>Oceanobacillus</taxon>
    </lineage>
</organism>
<dbReference type="InterPro" id="IPR010524">
    <property type="entry name" value="Sig_transdc_resp-reg_PrpR_N"/>
</dbReference>
<evidence type="ECO:0000313" key="6">
    <source>
        <dbReference type="EMBL" id="KPH71274.1"/>
    </source>
</evidence>
<name>A0ABR5MFW9_9BACI</name>
<keyword evidence="2" id="KW-0067">ATP-binding</keyword>
<keyword evidence="3" id="KW-0805">Transcription regulation</keyword>